<protein>
    <submittedName>
        <fullName evidence="2">General stress protein 17M</fullName>
    </submittedName>
</protein>
<accession>A0A075R5Q6</accession>
<dbReference type="RefSeq" id="WP_003335980.1">
    <property type="nucleotide sequence ID" value="NZ_CP007806.1"/>
</dbReference>
<keyword evidence="3" id="KW-1185">Reference proteome</keyword>
<evidence type="ECO:0000259" key="1">
    <source>
        <dbReference type="Pfam" id="PF11181"/>
    </source>
</evidence>
<sequence>MLSATKPFIKLHKYDEHLVADIEALNSSGYAKDDIYVLKWNPDKNHSNQRDNFYKYSTHFEKAKGHMDTKANFFDNGGKELRSKLEHIGLTKDEASALVRELEETDKTCILAVHDLKDNIIEMNTQYNQ</sequence>
<dbReference type="EMBL" id="CP007806">
    <property type="protein sequence ID" value="AIG27164.1"/>
    <property type="molecule type" value="Genomic_DNA"/>
</dbReference>
<feature type="domain" description="General stress protein 17M-like" evidence="1">
    <location>
        <begin position="7"/>
        <end position="104"/>
    </location>
</feature>
<evidence type="ECO:0000313" key="3">
    <source>
        <dbReference type="Proteomes" id="UP000005850"/>
    </source>
</evidence>
<evidence type="ECO:0000313" key="2">
    <source>
        <dbReference type="EMBL" id="AIG27164.1"/>
    </source>
</evidence>
<organism evidence="2 3">
    <name type="scientific">Brevibacillus laterosporus LMG 15441</name>
    <dbReference type="NCBI Taxonomy" id="1042163"/>
    <lineage>
        <taxon>Bacteria</taxon>
        <taxon>Bacillati</taxon>
        <taxon>Bacillota</taxon>
        <taxon>Bacilli</taxon>
        <taxon>Bacillales</taxon>
        <taxon>Paenibacillaceae</taxon>
        <taxon>Brevibacillus</taxon>
    </lineage>
</organism>
<dbReference type="Proteomes" id="UP000005850">
    <property type="component" value="Chromosome"/>
</dbReference>
<dbReference type="InterPro" id="IPR025889">
    <property type="entry name" value="GSP17M-like_dom"/>
</dbReference>
<dbReference type="HOGENOM" id="CLU_1988377_0_0_9"/>
<dbReference type="AlphaFoldDB" id="A0A075R5Q6"/>
<dbReference type="Pfam" id="PF11181">
    <property type="entry name" value="YflT"/>
    <property type="match status" value="1"/>
</dbReference>
<name>A0A075R5Q6_BRELA</name>
<proteinExistence type="predicted"/>
<reference evidence="2 3" key="1">
    <citation type="journal article" date="2011" name="J. Bacteriol.">
        <title>Genome sequence of Brevibacillus laterosporus LMG 15441, a pathogen of invertebrates.</title>
        <authorList>
            <person name="Djukic M."/>
            <person name="Poehlein A."/>
            <person name="Thurmer A."/>
            <person name="Daniel R."/>
        </authorList>
    </citation>
    <scope>NUCLEOTIDE SEQUENCE [LARGE SCALE GENOMIC DNA]</scope>
    <source>
        <strain evidence="2 3">LMG 15441</strain>
    </source>
</reference>
<gene>
    <name evidence="2" type="primary">yflT</name>
    <name evidence="2" type="ORF">BRLA_c028500</name>
</gene>
<dbReference type="KEGG" id="blr:BRLA_c028500"/>